<dbReference type="EMBL" id="DF974193">
    <property type="protein sequence ID" value="GAU46252.1"/>
    <property type="molecule type" value="Genomic_DNA"/>
</dbReference>
<feature type="region of interest" description="Disordered" evidence="1">
    <location>
        <begin position="259"/>
        <end position="408"/>
    </location>
</feature>
<evidence type="ECO:0000256" key="1">
    <source>
        <dbReference type="SAM" id="MobiDB-lite"/>
    </source>
</evidence>
<accession>A0A2Z6PAV3</accession>
<sequence>MTEKELNEIMKSLTIEGTKWLTKDEWTIKRRNLKPIFRVWVISHEIVTCSTKNEGVLYFPCLITALCHQILVPEMGNDGIHALTSGFDTNAINTLIKGNTGRNLRLQLPEPVVPTRDNTSGVEKMTDFHRDMQLFWVWNVKFSEWMETQFLYCFPGMPHYSLPSFPTEILGDYANEYMPVRQPISDKVGSSSKPEKKKKKKSSKKKKKSVEDKTPAANSEHRPSEDPDLTNQRLLEYVQPIQNEQDILVCNVTEKVSIEEEIEVNNLKDNENGKEDEDGEKYEEEQTVKEGEKIVEDKKDEEKSEEEKSEERKSPRGPEGQGHSEETTDGEIASNIARPEKKKPKLSKVAHKANADKSFVPAKDPILEPNPSAEHVEPKLSEVSKTVNTKRKRKELGEPTRKSSRRKA</sequence>
<evidence type="ECO:0000313" key="3">
    <source>
        <dbReference type="Proteomes" id="UP000242715"/>
    </source>
</evidence>
<organism evidence="2 3">
    <name type="scientific">Trifolium subterraneum</name>
    <name type="common">Subterranean clover</name>
    <dbReference type="NCBI Taxonomy" id="3900"/>
    <lineage>
        <taxon>Eukaryota</taxon>
        <taxon>Viridiplantae</taxon>
        <taxon>Streptophyta</taxon>
        <taxon>Embryophyta</taxon>
        <taxon>Tracheophyta</taxon>
        <taxon>Spermatophyta</taxon>
        <taxon>Magnoliopsida</taxon>
        <taxon>eudicotyledons</taxon>
        <taxon>Gunneridae</taxon>
        <taxon>Pentapetalae</taxon>
        <taxon>rosids</taxon>
        <taxon>fabids</taxon>
        <taxon>Fabales</taxon>
        <taxon>Fabaceae</taxon>
        <taxon>Papilionoideae</taxon>
        <taxon>50 kb inversion clade</taxon>
        <taxon>NPAAA clade</taxon>
        <taxon>Hologalegina</taxon>
        <taxon>IRL clade</taxon>
        <taxon>Trifolieae</taxon>
        <taxon>Trifolium</taxon>
    </lineage>
</organism>
<feature type="compositionally biased region" description="Basic residues" evidence="1">
    <location>
        <begin position="340"/>
        <end position="351"/>
    </location>
</feature>
<feature type="compositionally biased region" description="Acidic residues" evidence="1">
    <location>
        <begin position="274"/>
        <end position="283"/>
    </location>
</feature>
<gene>
    <name evidence="2" type="ORF">TSUD_401840</name>
</gene>
<feature type="compositionally biased region" description="Basic residues" evidence="1">
    <location>
        <begin position="195"/>
        <end position="208"/>
    </location>
</feature>
<dbReference type="OrthoDB" id="1306244at2759"/>
<dbReference type="Proteomes" id="UP000242715">
    <property type="component" value="Unassembled WGS sequence"/>
</dbReference>
<name>A0A2Z6PAV3_TRISU</name>
<feature type="region of interest" description="Disordered" evidence="1">
    <location>
        <begin position="184"/>
        <end position="231"/>
    </location>
</feature>
<dbReference type="AlphaFoldDB" id="A0A2Z6PAV3"/>
<reference evidence="3" key="1">
    <citation type="journal article" date="2017" name="Front. Plant Sci.">
        <title>Climate Clever Clovers: New Paradigm to Reduce the Environmental Footprint of Ruminants by Breeding Low Methanogenic Forages Utilizing Haplotype Variation.</title>
        <authorList>
            <person name="Kaur P."/>
            <person name="Appels R."/>
            <person name="Bayer P.E."/>
            <person name="Keeble-Gagnere G."/>
            <person name="Wang J."/>
            <person name="Hirakawa H."/>
            <person name="Shirasawa K."/>
            <person name="Vercoe P."/>
            <person name="Stefanova K."/>
            <person name="Durmic Z."/>
            <person name="Nichols P."/>
            <person name="Revell C."/>
            <person name="Isobe S.N."/>
            <person name="Edwards D."/>
            <person name="Erskine W."/>
        </authorList>
    </citation>
    <scope>NUCLEOTIDE SEQUENCE [LARGE SCALE GENOMIC DNA]</scope>
    <source>
        <strain evidence="3">cv. Daliak</strain>
    </source>
</reference>
<feature type="compositionally biased region" description="Basic and acidic residues" evidence="1">
    <location>
        <begin position="284"/>
        <end position="326"/>
    </location>
</feature>
<evidence type="ECO:0000313" key="2">
    <source>
        <dbReference type="EMBL" id="GAU46252.1"/>
    </source>
</evidence>
<protein>
    <submittedName>
        <fullName evidence="2">Uncharacterized protein</fullName>
    </submittedName>
</protein>
<feature type="compositionally biased region" description="Basic and acidic residues" evidence="1">
    <location>
        <begin position="209"/>
        <end position="225"/>
    </location>
</feature>
<keyword evidence="3" id="KW-1185">Reference proteome</keyword>
<proteinExistence type="predicted"/>